<gene>
    <name evidence="8" type="ORF">LMXM_25_2070</name>
</gene>
<evidence type="ECO:0000256" key="6">
    <source>
        <dbReference type="SAM" id="MobiDB-lite"/>
    </source>
</evidence>
<feature type="region of interest" description="Disordered" evidence="6">
    <location>
        <begin position="464"/>
        <end position="483"/>
    </location>
</feature>
<evidence type="ECO:0000256" key="3">
    <source>
        <dbReference type="ARBA" id="ARBA00023004"/>
    </source>
</evidence>
<dbReference type="InterPro" id="IPR017938">
    <property type="entry name" value="Riboflavin_synthase-like_b-brl"/>
</dbReference>
<dbReference type="PROSITE" id="PS51296">
    <property type="entry name" value="RIESKE"/>
    <property type="match status" value="1"/>
</dbReference>
<dbReference type="PhylomeDB" id="E9AXT9"/>
<dbReference type="Gene3D" id="2.102.10.10">
    <property type="entry name" value="Rieske [2Fe-2S] iron-sulphur domain"/>
    <property type="match status" value="1"/>
</dbReference>
<dbReference type="AlphaFoldDB" id="E9AXT9"/>
<dbReference type="CDD" id="cd00322">
    <property type="entry name" value="FNR_like"/>
    <property type="match status" value="1"/>
</dbReference>
<dbReference type="InterPro" id="IPR036922">
    <property type="entry name" value="Rieske_2Fe-2S_sf"/>
</dbReference>
<dbReference type="KEGG" id="lmi:LMXM_25_2070"/>
<keyword evidence="2" id="KW-0479">Metal-binding</keyword>
<evidence type="ECO:0000259" key="7">
    <source>
        <dbReference type="PROSITE" id="PS51296"/>
    </source>
</evidence>
<protein>
    <recommendedName>
        <fullName evidence="7">Rieske domain-containing protein</fullName>
    </recommendedName>
</protein>
<keyword evidence="1" id="KW-0001">2Fe-2S</keyword>
<evidence type="ECO:0000313" key="9">
    <source>
        <dbReference type="Proteomes" id="UP000007259"/>
    </source>
</evidence>
<dbReference type="VEuPathDB" id="TriTrypDB:LmxM.25.2070"/>
<organism evidence="8 9">
    <name type="scientific">Leishmania mexicana (strain MHOM/GT/2001/U1103)</name>
    <dbReference type="NCBI Taxonomy" id="929439"/>
    <lineage>
        <taxon>Eukaryota</taxon>
        <taxon>Discoba</taxon>
        <taxon>Euglenozoa</taxon>
        <taxon>Kinetoplastea</taxon>
        <taxon>Metakinetoplastina</taxon>
        <taxon>Trypanosomatida</taxon>
        <taxon>Trypanosomatidae</taxon>
        <taxon>Leishmaniinae</taxon>
        <taxon>Leishmania</taxon>
    </lineage>
</organism>
<feature type="domain" description="Rieske" evidence="7">
    <location>
        <begin position="10"/>
        <end position="85"/>
    </location>
</feature>
<dbReference type="GO" id="GO:0051537">
    <property type="term" value="F:2 iron, 2 sulfur cluster binding"/>
    <property type="evidence" value="ECO:0007669"/>
    <property type="project" value="UniProtKB-KW"/>
</dbReference>
<sequence>MSASSTPDRVYVGKRLHFTNGSRQLVRCGTRNIAVVCYRNELYAIDNACYHHGGPLLLGDIEEMGGHPCIVCPWHSYKIALDTGEGLYLGVELDPDGGKPRHAVRSKGCKQRVHRVEVDEAADVYVVVDLSGPTLESDTYASMELANRERPMSLPVDSGGRGLRVPGIHSHVGVELRSGQVFQHMGSLAAAGGNTGSGGANLLDNAQKTRPHEITSPGSSCRSPTTRLMVSCVAITDVCPQVRRFDFVHHTGPLLRHAELGEYVELELPIKERRPADDDGGHAVHLLASSSASVATAGEPMRRRWTICDMNHNGSLFSIIVKAAGTDTQTSGSAWLHERSLSVPLPIARVGGTFTFAHHHDTIRRVGGRVLWLTAGVGMTPAYAFLNSSLDDSLYVASAEPLHVVHLHSNRTLATVPMLEQFVRWQRDFPRSALDTAEKTSGGSDARQPGKTYVIELFITPSTDASQGQCTSTGSSPPNSCPATTITHRSRIQPANVSAAVQKYFGADIPLAYVCGPQKFVSDCTKALVSAGVPESHILTDDP</sequence>
<comment type="cofactor">
    <cofactor evidence="5">
        <name>[2Fe-2S] cluster</name>
        <dbReference type="ChEBI" id="CHEBI:190135"/>
    </cofactor>
</comment>
<proteinExistence type="predicted"/>
<evidence type="ECO:0000256" key="2">
    <source>
        <dbReference type="ARBA" id="ARBA00022723"/>
    </source>
</evidence>
<dbReference type="FunFam" id="2.102.10.10:FF:000032">
    <property type="entry name" value="Rieske_[2Fe-2S]_domain/Rieske-like_[2Fe-2S ]_domain_containing_protein_-_putative"/>
    <property type="match status" value="1"/>
</dbReference>
<dbReference type="PANTHER" id="PTHR21496">
    <property type="entry name" value="FERREDOXIN-RELATED"/>
    <property type="match status" value="1"/>
</dbReference>
<reference evidence="8 9" key="1">
    <citation type="journal article" date="2011" name="Genome Res.">
        <title>Chromosome and gene copy number variation allow major structural change between species and strains of Leishmania.</title>
        <authorList>
            <person name="Rogers M.B."/>
            <person name="Hilley J.D."/>
            <person name="Dickens N.J."/>
            <person name="Wilkes J."/>
            <person name="Bates P.A."/>
            <person name="Depledge D.P."/>
            <person name="Harris D."/>
            <person name="Her Y."/>
            <person name="Herzyk P."/>
            <person name="Imamura H."/>
            <person name="Otto T.D."/>
            <person name="Sanders M."/>
            <person name="Seeger K."/>
            <person name="Dujardin J.C."/>
            <person name="Berriman M."/>
            <person name="Smith D.F."/>
            <person name="Hertz-Fowler C."/>
            <person name="Mottram J.C."/>
        </authorList>
    </citation>
    <scope>NUCLEOTIDE SEQUENCE [LARGE SCALE GENOMIC DNA]</scope>
    <source>
        <strain evidence="8 9">MHOM/GT/2001/U1103</strain>
    </source>
</reference>
<dbReference type="Gene3D" id="2.40.30.10">
    <property type="entry name" value="Translation factors"/>
    <property type="match status" value="1"/>
</dbReference>
<dbReference type="EMBL" id="FR799578">
    <property type="protein sequence ID" value="CBZ27781.1"/>
    <property type="molecule type" value="Genomic_DNA"/>
</dbReference>
<dbReference type="OMA" id="MGGHPCI"/>
<accession>E9AXT9</accession>
<name>E9AXT9_LEIMU</name>
<evidence type="ECO:0000256" key="4">
    <source>
        <dbReference type="ARBA" id="ARBA00023014"/>
    </source>
</evidence>
<dbReference type="InterPro" id="IPR039261">
    <property type="entry name" value="FNR_nucleotide-bd"/>
</dbReference>
<dbReference type="InterPro" id="IPR017941">
    <property type="entry name" value="Rieske_2Fe-2S"/>
</dbReference>
<dbReference type="GeneID" id="13449015"/>
<evidence type="ECO:0000313" key="8">
    <source>
        <dbReference type="EMBL" id="CBZ27781.1"/>
    </source>
</evidence>
<dbReference type="SUPFAM" id="SSF50022">
    <property type="entry name" value="ISP domain"/>
    <property type="match status" value="1"/>
</dbReference>
<keyword evidence="4" id="KW-0411">Iron-sulfur</keyword>
<keyword evidence="3" id="KW-0408">Iron</keyword>
<dbReference type="Gene3D" id="3.40.50.80">
    <property type="entry name" value="Nucleotide-binding domain of ferredoxin-NADP reductase (FNR) module"/>
    <property type="match status" value="1"/>
</dbReference>
<evidence type="ECO:0000256" key="5">
    <source>
        <dbReference type="ARBA" id="ARBA00034078"/>
    </source>
</evidence>
<dbReference type="InterPro" id="IPR054716">
    <property type="entry name" value="Sol_Rieske_ferrdox_dom"/>
</dbReference>
<evidence type="ECO:0000256" key="1">
    <source>
        <dbReference type="ARBA" id="ARBA00022714"/>
    </source>
</evidence>
<dbReference type="OrthoDB" id="426882at2759"/>
<dbReference type="GO" id="GO:0046872">
    <property type="term" value="F:metal ion binding"/>
    <property type="evidence" value="ECO:0007669"/>
    <property type="project" value="UniProtKB-KW"/>
</dbReference>
<dbReference type="PANTHER" id="PTHR21496:SF0">
    <property type="entry name" value="RIESKE DOMAIN-CONTAINING PROTEIN"/>
    <property type="match status" value="1"/>
</dbReference>
<dbReference type="RefSeq" id="XP_003876265.1">
    <property type="nucleotide sequence ID" value="XM_003876216.1"/>
</dbReference>
<dbReference type="Proteomes" id="UP000007259">
    <property type="component" value="Chromosome 25"/>
</dbReference>
<dbReference type="CDD" id="cd03467">
    <property type="entry name" value="Rieske"/>
    <property type="match status" value="1"/>
</dbReference>
<dbReference type="SUPFAM" id="SSF63380">
    <property type="entry name" value="Riboflavin synthase domain-like"/>
    <property type="match status" value="1"/>
</dbReference>
<keyword evidence="9" id="KW-1185">Reference proteome</keyword>
<dbReference type="Pfam" id="PF22543">
    <property type="entry name" value="Rieske_4"/>
    <property type="match status" value="1"/>
</dbReference>
<dbReference type="SUPFAM" id="SSF52343">
    <property type="entry name" value="Ferredoxin reductase-like, C-terminal NADP-linked domain"/>
    <property type="match status" value="1"/>
</dbReference>